<feature type="domain" description="GST C-terminal" evidence="10">
    <location>
        <begin position="92"/>
        <end position="210"/>
    </location>
</feature>
<dbReference type="InterPro" id="IPR040079">
    <property type="entry name" value="Glutathione_S-Trfase"/>
</dbReference>
<dbReference type="GO" id="GO:0006749">
    <property type="term" value="P:glutathione metabolic process"/>
    <property type="evidence" value="ECO:0000318"/>
    <property type="project" value="GO_Central"/>
</dbReference>
<reference evidence="12" key="1">
    <citation type="journal article" date="2002" name="Science">
        <title>The draft genome of Ciona intestinalis: insights into chordate and vertebrate origins.</title>
        <authorList>
            <person name="Dehal P."/>
            <person name="Satou Y."/>
            <person name="Campbell R.K."/>
            <person name="Chapman J."/>
            <person name="Degnan B."/>
            <person name="De Tomaso A."/>
            <person name="Davidson B."/>
            <person name="Di Gregorio A."/>
            <person name="Gelpke M."/>
            <person name="Goodstein D.M."/>
            <person name="Harafuji N."/>
            <person name="Hastings K.E."/>
            <person name="Ho I."/>
            <person name="Hotta K."/>
            <person name="Huang W."/>
            <person name="Kawashima T."/>
            <person name="Lemaire P."/>
            <person name="Martinez D."/>
            <person name="Meinertzhagen I.A."/>
            <person name="Necula S."/>
            <person name="Nonaka M."/>
            <person name="Putnam N."/>
            <person name="Rash S."/>
            <person name="Saiga H."/>
            <person name="Satake M."/>
            <person name="Terry A."/>
            <person name="Yamada L."/>
            <person name="Wang H.G."/>
            <person name="Awazu S."/>
            <person name="Azumi K."/>
            <person name="Boore J."/>
            <person name="Branno M."/>
            <person name="Chin-Bow S."/>
            <person name="DeSantis R."/>
            <person name="Doyle S."/>
            <person name="Francino P."/>
            <person name="Keys D.N."/>
            <person name="Haga S."/>
            <person name="Hayashi H."/>
            <person name="Hino K."/>
            <person name="Imai K.S."/>
            <person name="Inaba K."/>
            <person name="Kano S."/>
            <person name="Kobayashi K."/>
            <person name="Kobayashi M."/>
            <person name="Lee B.I."/>
            <person name="Makabe K.W."/>
            <person name="Manohar C."/>
            <person name="Matassi G."/>
            <person name="Medina M."/>
            <person name="Mochizuki Y."/>
            <person name="Mount S."/>
            <person name="Morishita T."/>
            <person name="Miura S."/>
            <person name="Nakayama A."/>
            <person name="Nishizaka S."/>
            <person name="Nomoto H."/>
            <person name="Ohta F."/>
            <person name="Oishi K."/>
            <person name="Rigoutsos I."/>
            <person name="Sano M."/>
            <person name="Sasaki A."/>
            <person name="Sasakura Y."/>
            <person name="Shoguchi E."/>
            <person name="Shin-i T."/>
            <person name="Spagnuolo A."/>
            <person name="Stainier D."/>
            <person name="Suzuki M.M."/>
            <person name="Tassy O."/>
            <person name="Takatori N."/>
            <person name="Tokuoka M."/>
            <person name="Yagi K."/>
            <person name="Yoshizaki F."/>
            <person name="Wada S."/>
            <person name="Zhang C."/>
            <person name="Hyatt P.D."/>
            <person name="Larimer F."/>
            <person name="Detter C."/>
            <person name="Doggett N."/>
            <person name="Glavina T."/>
            <person name="Hawkins T."/>
            <person name="Richardson P."/>
            <person name="Lucas S."/>
            <person name="Kohara Y."/>
            <person name="Levine M."/>
            <person name="Satoh N."/>
            <person name="Rokhsar D.S."/>
        </authorList>
    </citation>
    <scope>NUCLEOTIDE SEQUENCE [LARGE SCALE GENOMIC DNA]</scope>
</reference>
<evidence type="ECO:0000313" key="12">
    <source>
        <dbReference type="Proteomes" id="UP000008144"/>
    </source>
</evidence>
<dbReference type="OMA" id="NTQTQAM"/>
<dbReference type="GO" id="GO:0042802">
    <property type="term" value="F:identical protein binding"/>
    <property type="evidence" value="ECO:0007669"/>
    <property type="project" value="UniProtKB-ARBA"/>
</dbReference>
<dbReference type="SFLD" id="SFLDG01205">
    <property type="entry name" value="AMPS.1"/>
    <property type="match status" value="1"/>
</dbReference>
<protein>
    <recommendedName>
        <fullName evidence="5">glutathione transferase</fullName>
        <ecNumber evidence="5">2.5.1.18</ecNumber>
    </recommendedName>
    <alternativeName>
        <fullName evidence="7">GST class-pi</fullName>
    </alternativeName>
</protein>
<dbReference type="InterPro" id="IPR004046">
    <property type="entry name" value="GST_C"/>
</dbReference>
<comment type="subunit">
    <text evidence="4">Homodimer.</text>
</comment>
<dbReference type="InterPro" id="IPR050213">
    <property type="entry name" value="GST_superfamily"/>
</dbReference>
<dbReference type="InParanoid" id="H2XQD9"/>
<dbReference type="Ensembl" id="ENSCINT00000033845.1">
    <property type="protein sequence ID" value="ENSCINP00000031873.1"/>
    <property type="gene ID" value="ENSCING00000021089.1"/>
</dbReference>
<dbReference type="PROSITE" id="PS50405">
    <property type="entry name" value="GST_CTER"/>
    <property type="match status" value="1"/>
</dbReference>
<dbReference type="HOGENOM" id="CLU_039475_2_0_1"/>
<dbReference type="Gene3D" id="3.40.30.10">
    <property type="entry name" value="Glutaredoxin"/>
    <property type="match status" value="1"/>
</dbReference>
<comment type="similarity">
    <text evidence="2">Belongs to the GST superfamily. Mu family.</text>
</comment>
<dbReference type="SFLD" id="SFLDS00019">
    <property type="entry name" value="Glutathione_Transferase_(cytos"/>
    <property type="match status" value="1"/>
</dbReference>
<dbReference type="EC" id="2.5.1.18" evidence="5"/>
<accession>H2XQD9</accession>
<evidence type="ECO:0000256" key="3">
    <source>
        <dbReference type="ARBA" id="ARBA00007297"/>
    </source>
</evidence>
<comment type="catalytic activity">
    <reaction evidence="8">
        <text>RX + glutathione = an S-substituted glutathione + a halide anion + H(+)</text>
        <dbReference type="Rhea" id="RHEA:16437"/>
        <dbReference type="ChEBI" id="CHEBI:15378"/>
        <dbReference type="ChEBI" id="CHEBI:16042"/>
        <dbReference type="ChEBI" id="CHEBI:17792"/>
        <dbReference type="ChEBI" id="CHEBI:57925"/>
        <dbReference type="ChEBI" id="CHEBI:90779"/>
        <dbReference type="EC" id="2.5.1.18"/>
    </reaction>
</comment>
<evidence type="ECO:0000256" key="7">
    <source>
        <dbReference type="ARBA" id="ARBA00032759"/>
    </source>
</evidence>
<feature type="domain" description="GST N-terminal" evidence="9">
    <location>
        <begin position="1"/>
        <end position="90"/>
    </location>
</feature>
<dbReference type="InterPro" id="IPR036249">
    <property type="entry name" value="Thioredoxin-like_sf"/>
</dbReference>
<dbReference type="InterPro" id="IPR010987">
    <property type="entry name" value="Glutathione-S-Trfase_C-like"/>
</dbReference>
<dbReference type="GeneTree" id="ENSGT00940000166100"/>
<dbReference type="Proteomes" id="UP000008144">
    <property type="component" value="Chromosome 2"/>
</dbReference>
<dbReference type="SFLD" id="SFLDG00363">
    <property type="entry name" value="AMPS_(cytGST):_Alpha-__Mu-__Pi"/>
    <property type="match status" value="1"/>
</dbReference>
<evidence type="ECO:0000313" key="11">
    <source>
        <dbReference type="Ensembl" id="ENSCINP00000031873.1"/>
    </source>
</evidence>
<keyword evidence="6" id="KW-0808">Transferase</keyword>
<organism evidence="11 12">
    <name type="scientific">Ciona intestinalis</name>
    <name type="common">Transparent sea squirt</name>
    <name type="synonym">Ascidia intestinalis</name>
    <dbReference type="NCBI Taxonomy" id="7719"/>
    <lineage>
        <taxon>Eukaryota</taxon>
        <taxon>Metazoa</taxon>
        <taxon>Chordata</taxon>
        <taxon>Tunicata</taxon>
        <taxon>Ascidiacea</taxon>
        <taxon>Phlebobranchia</taxon>
        <taxon>Cionidae</taxon>
        <taxon>Ciona</taxon>
    </lineage>
</organism>
<reference evidence="11" key="3">
    <citation type="submission" date="2025-08" db="UniProtKB">
        <authorList>
            <consortium name="Ensembl"/>
        </authorList>
    </citation>
    <scope>IDENTIFICATION</scope>
</reference>
<evidence type="ECO:0000256" key="4">
    <source>
        <dbReference type="ARBA" id="ARBA00011738"/>
    </source>
</evidence>
<dbReference type="EMBL" id="EAAA01001446">
    <property type="status" value="NOT_ANNOTATED_CDS"/>
    <property type="molecule type" value="Genomic_DNA"/>
</dbReference>
<dbReference type="Pfam" id="PF14497">
    <property type="entry name" value="GST_C_3"/>
    <property type="match status" value="1"/>
</dbReference>
<evidence type="ECO:0000256" key="8">
    <source>
        <dbReference type="ARBA" id="ARBA00047960"/>
    </source>
</evidence>
<evidence type="ECO:0000256" key="6">
    <source>
        <dbReference type="ARBA" id="ARBA00022679"/>
    </source>
</evidence>
<evidence type="ECO:0000259" key="9">
    <source>
        <dbReference type="PROSITE" id="PS50404"/>
    </source>
</evidence>
<dbReference type="SUPFAM" id="SSF47616">
    <property type="entry name" value="GST C-terminal domain-like"/>
    <property type="match status" value="1"/>
</dbReference>
<dbReference type="Pfam" id="PF02798">
    <property type="entry name" value="GST_N"/>
    <property type="match status" value="1"/>
</dbReference>
<dbReference type="InterPro" id="IPR036282">
    <property type="entry name" value="Glutathione-S-Trfase_C_sf"/>
</dbReference>
<evidence type="ECO:0000256" key="5">
    <source>
        <dbReference type="ARBA" id="ARBA00012452"/>
    </source>
</evidence>
<dbReference type="InterPro" id="IPR004045">
    <property type="entry name" value="Glutathione_S-Trfase_N"/>
</dbReference>
<sequence length="222" mass="26635">SKMILGYWNFRGMGEQIRLMLEYLGLEYEDVKYYQVLRKDNTADLSNWLDEKYKLGLNFPNLPYLIDKDVKLTESMAIMKYLANKGGLMPETEEEHIRCDIFQGFMIDFRKTFRDLCSNPDFNILKQKFQQNLDIKLRQIDTFFGCHEWMAGKRLTWIDFYFFETFDVIQMCFPESVDGHPRIKHHREIFLTLQPISEYRKSNRFIKYPVRGVRAVWGSARS</sequence>
<comment type="function">
    <text evidence="1">Conjugation of reduced glutathione to a wide number of exogenous and endogenous hydrophobic electrophiles.</text>
</comment>
<dbReference type="PRINTS" id="PR01267">
    <property type="entry name" value="GSTRNSFRASEM"/>
</dbReference>
<proteinExistence type="inferred from homology"/>
<name>H2XQD9_CIOIN</name>
<dbReference type="PANTHER" id="PTHR11571">
    <property type="entry name" value="GLUTATHIONE S-TRANSFERASE"/>
    <property type="match status" value="1"/>
</dbReference>
<dbReference type="PROSITE" id="PS50404">
    <property type="entry name" value="GST_NTER"/>
    <property type="match status" value="1"/>
</dbReference>
<dbReference type="AlphaFoldDB" id="H2XQD9"/>
<keyword evidence="12" id="KW-1185">Reference proteome</keyword>
<evidence type="ECO:0000256" key="2">
    <source>
        <dbReference type="ARBA" id="ARBA00005861"/>
    </source>
</evidence>
<reference evidence="11" key="4">
    <citation type="submission" date="2025-09" db="UniProtKB">
        <authorList>
            <consortium name="Ensembl"/>
        </authorList>
    </citation>
    <scope>IDENTIFICATION</scope>
</reference>
<evidence type="ECO:0000256" key="1">
    <source>
        <dbReference type="ARBA" id="ARBA00003701"/>
    </source>
</evidence>
<reference evidence="11" key="2">
    <citation type="journal article" date="2008" name="Genome Biol.">
        <title>Improved genome assembly and evidence-based global gene model set for the chordate Ciona intestinalis: new insight into intron and operon populations.</title>
        <authorList>
            <person name="Satou Y."/>
            <person name="Mineta K."/>
            <person name="Ogasawara M."/>
            <person name="Sasakura Y."/>
            <person name="Shoguchi E."/>
            <person name="Ueno K."/>
            <person name="Yamada L."/>
            <person name="Matsumoto J."/>
            <person name="Wasserscheid J."/>
            <person name="Dewar K."/>
            <person name="Wiley G.B."/>
            <person name="Macmil S.L."/>
            <person name="Roe B.A."/>
            <person name="Zeller R.W."/>
            <person name="Hastings K.E."/>
            <person name="Lemaire P."/>
            <person name="Lindquist E."/>
            <person name="Endo T."/>
            <person name="Hotta K."/>
            <person name="Inaba K."/>
        </authorList>
    </citation>
    <scope>NUCLEOTIDE SEQUENCE [LARGE SCALE GENOMIC DNA]</scope>
    <source>
        <strain evidence="11">wild type</strain>
    </source>
</reference>
<dbReference type="InterPro" id="IPR003081">
    <property type="entry name" value="GST_mu"/>
</dbReference>
<dbReference type="SUPFAM" id="SSF52833">
    <property type="entry name" value="Thioredoxin-like"/>
    <property type="match status" value="1"/>
</dbReference>
<dbReference type="Gene3D" id="1.20.1050.10">
    <property type="match status" value="1"/>
</dbReference>
<dbReference type="PANTHER" id="PTHR11571:SF222">
    <property type="entry name" value="GLUTATHIONE TRANSFERASE"/>
    <property type="match status" value="1"/>
</dbReference>
<dbReference type="FunFam" id="1.20.1050.10:FF:000020">
    <property type="entry name" value="Glutathione S-transferase P 1"/>
    <property type="match status" value="1"/>
</dbReference>
<comment type="similarity">
    <text evidence="3">Belongs to the GST superfamily. Pi family.</text>
</comment>
<dbReference type="CDD" id="cd03075">
    <property type="entry name" value="GST_N_Mu"/>
    <property type="match status" value="1"/>
</dbReference>
<evidence type="ECO:0000259" key="10">
    <source>
        <dbReference type="PROSITE" id="PS50405"/>
    </source>
</evidence>
<dbReference type="GO" id="GO:0004364">
    <property type="term" value="F:glutathione transferase activity"/>
    <property type="evidence" value="ECO:0000318"/>
    <property type="project" value="GO_Central"/>
</dbReference>